<accession>A0A0N8JVA6</accession>
<evidence type="ECO:0000256" key="1">
    <source>
        <dbReference type="SAM" id="MobiDB-lite"/>
    </source>
</evidence>
<evidence type="ECO:0000313" key="2">
    <source>
        <dbReference type="EMBL" id="KPP57601.1"/>
    </source>
</evidence>
<dbReference type="EMBL" id="JARO02015975">
    <property type="protein sequence ID" value="KPP57601.1"/>
    <property type="molecule type" value="Genomic_DNA"/>
</dbReference>
<feature type="non-terminal residue" evidence="2">
    <location>
        <position position="61"/>
    </location>
</feature>
<comment type="caution">
    <text evidence="2">The sequence shown here is derived from an EMBL/GenBank/DDBJ whole genome shotgun (WGS) entry which is preliminary data.</text>
</comment>
<evidence type="ECO:0000313" key="3">
    <source>
        <dbReference type="Proteomes" id="UP000034805"/>
    </source>
</evidence>
<reference evidence="2 3" key="1">
    <citation type="submission" date="2015-08" db="EMBL/GenBank/DDBJ databases">
        <title>The genome of the Asian arowana (Scleropages formosus).</title>
        <authorList>
            <person name="Tan M.H."/>
            <person name="Gan H.M."/>
            <person name="Croft L.J."/>
            <person name="Austin C.M."/>
        </authorList>
    </citation>
    <scope>NUCLEOTIDE SEQUENCE [LARGE SCALE GENOMIC DNA]</scope>
    <source>
        <strain evidence="2">Aro1</strain>
    </source>
</reference>
<feature type="compositionally biased region" description="Pro residues" evidence="1">
    <location>
        <begin position="49"/>
        <end position="61"/>
    </location>
</feature>
<organism evidence="2 3">
    <name type="scientific">Scleropages formosus</name>
    <name type="common">Asian bonytongue</name>
    <name type="synonym">Osteoglossum formosum</name>
    <dbReference type="NCBI Taxonomy" id="113540"/>
    <lineage>
        <taxon>Eukaryota</taxon>
        <taxon>Metazoa</taxon>
        <taxon>Chordata</taxon>
        <taxon>Craniata</taxon>
        <taxon>Vertebrata</taxon>
        <taxon>Euteleostomi</taxon>
        <taxon>Actinopterygii</taxon>
        <taxon>Neopterygii</taxon>
        <taxon>Teleostei</taxon>
        <taxon>Osteoglossocephala</taxon>
        <taxon>Osteoglossomorpha</taxon>
        <taxon>Osteoglossiformes</taxon>
        <taxon>Osteoglossidae</taxon>
        <taxon>Scleropages</taxon>
    </lineage>
</organism>
<feature type="region of interest" description="Disordered" evidence="1">
    <location>
        <begin position="1"/>
        <end position="61"/>
    </location>
</feature>
<protein>
    <submittedName>
        <fullName evidence="2">Uncharacterized protein</fullName>
    </submittedName>
</protein>
<sequence length="61" mass="6358">MFASRADAGDPSGERQLELQCPPHAPFPTPPCQCHGAASTGRKTLPVPSTFPPQAPPCCEA</sequence>
<proteinExistence type="predicted"/>
<dbReference type="AlphaFoldDB" id="A0A0N8JVA6"/>
<name>A0A0N8JVA6_SCLFO</name>
<gene>
    <name evidence="2" type="ORF">Z043_124655</name>
</gene>
<dbReference type="Proteomes" id="UP000034805">
    <property type="component" value="Unassembled WGS sequence"/>
</dbReference>